<evidence type="ECO:0000313" key="2">
    <source>
        <dbReference type="Proteomes" id="UP000243661"/>
    </source>
</evidence>
<gene>
    <name evidence="1" type="ORF">GA0116959_1142</name>
</gene>
<organism evidence="1 2">
    <name type="scientific">Acinetobacter albensis</name>
    <dbReference type="NCBI Taxonomy" id="1673609"/>
    <lineage>
        <taxon>Bacteria</taxon>
        <taxon>Pseudomonadati</taxon>
        <taxon>Pseudomonadota</taxon>
        <taxon>Gammaproteobacteria</taxon>
        <taxon>Moraxellales</taxon>
        <taxon>Moraxellaceae</taxon>
        <taxon>Acinetobacter</taxon>
    </lineage>
</organism>
<evidence type="ECO:0008006" key="3">
    <source>
        <dbReference type="Google" id="ProtNLM"/>
    </source>
</evidence>
<dbReference type="AlphaFoldDB" id="A0A1C4GXT6"/>
<sequence length="34" mass="3572">MNKMIFLLLVSSLMVGCSSMNVRPTVGVSVGTSI</sequence>
<reference evidence="1 2" key="1">
    <citation type="submission" date="2016-08" db="EMBL/GenBank/DDBJ databases">
        <authorList>
            <person name="Seilhamer J.J."/>
        </authorList>
    </citation>
    <scope>NUCLEOTIDE SEQUENCE [LARGE SCALE GENOMIC DNA]</scope>
    <source>
        <strain evidence="1 2">ANC 4874</strain>
    </source>
</reference>
<dbReference type="EMBL" id="FMBK01000014">
    <property type="protein sequence ID" value="SCC72962.1"/>
    <property type="molecule type" value="Genomic_DNA"/>
</dbReference>
<evidence type="ECO:0000313" key="1">
    <source>
        <dbReference type="EMBL" id="SCC72962.1"/>
    </source>
</evidence>
<proteinExistence type="predicted"/>
<dbReference type="PROSITE" id="PS51257">
    <property type="entry name" value="PROKAR_LIPOPROTEIN"/>
    <property type="match status" value="1"/>
</dbReference>
<protein>
    <recommendedName>
        <fullName evidence="3">Lipoprotein</fullName>
    </recommendedName>
</protein>
<name>A0A1C4GXT6_9GAMM</name>
<accession>A0A1C4GXT6</accession>
<dbReference type="Proteomes" id="UP000243661">
    <property type="component" value="Unassembled WGS sequence"/>
</dbReference>